<comment type="caution">
    <text evidence="6">The sequence shown here is derived from an EMBL/GenBank/DDBJ whole genome shotgun (WGS) entry which is preliminary data.</text>
</comment>
<reference evidence="6" key="1">
    <citation type="submission" date="2023-05" db="EMBL/GenBank/DDBJ databases">
        <title>Nepenthes gracilis genome sequencing.</title>
        <authorList>
            <person name="Fukushima K."/>
        </authorList>
    </citation>
    <scope>NUCLEOTIDE SEQUENCE</scope>
    <source>
        <strain evidence="6">SING2019-196</strain>
    </source>
</reference>
<comment type="similarity">
    <text evidence="2">Belongs to the eukaryotic RPC34/RPC39 RNA polymerase subunit family.</text>
</comment>
<comment type="subcellular location">
    <subcellularLocation>
        <location evidence="1">Nucleus</location>
    </subcellularLocation>
</comment>
<evidence type="ECO:0000256" key="4">
    <source>
        <dbReference type="ARBA" id="ARBA00023163"/>
    </source>
</evidence>
<gene>
    <name evidence="6" type="ORF">Nepgr_029440</name>
</gene>
<dbReference type="GO" id="GO:0005666">
    <property type="term" value="C:RNA polymerase III complex"/>
    <property type="evidence" value="ECO:0007669"/>
    <property type="project" value="InterPro"/>
</dbReference>
<proteinExistence type="inferred from homology"/>
<dbReference type="InterPro" id="IPR016049">
    <property type="entry name" value="RNA_pol_Rpc34-like"/>
</dbReference>
<keyword evidence="7" id="KW-1185">Reference proteome</keyword>
<evidence type="ECO:0008006" key="8">
    <source>
        <dbReference type="Google" id="ProtNLM"/>
    </source>
</evidence>
<accession>A0AAD3Y306</accession>
<dbReference type="AlphaFoldDB" id="A0AAD3Y306"/>
<evidence type="ECO:0000256" key="2">
    <source>
        <dbReference type="ARBA" id="ARBA00011038"/>
    </source>
</evidence>
<evidence type="ECO:0000256" key="1">
    <source>
        <dbReference type="ARBA" id="ARBA00004123"/>
    </source>
</evidence>
<dbReference type="SUPFAM" id="SSF46785">
    <property type="entry name" value="Winged helix' DNA-binding domain"/>
    <property type="match status" value="1"/>
</dbReference>
<dbReference type="InterPro" id="IPR007832">
    <property type="entry name" value="RNA_pol_Rpc34"/>
</dbReference>
<organism evidence="6 7">
    <name type="scientific">Nepenthes gracilis</name>
    <name type="common">Slender pitcher plant</name>
    <dbReference type="NCBI Taxonomy" id="150966"/>
    <lineage>
        <taxon>Eukaryota</taxon>
        <taxon>Viridiplantae</taxon>
        <taxon>Streptophyta</taxon>
        <taxon>Embryophyta</taxon>
        <taxon>Tracheophyta</taxon>
        <taxon>Spermatophyta</taxon>
        <taxon>Magnoliopsida</taxon>
        <taxon>eudicotyledons</taxon>
        <taxon>Gunneridae</taxon>
        <taxon>Pentapetalae</taxon>
        <taxon>Caryophyllales</taxon>
        <taxon>Nepenthaceae</taxon>
        <taxon>Nepenthes</taxon>
    </lineage>
</organism>
<sequence length="319" mass="36192">MCEVFEGYERQNCELFLTIKLATFLDSEGRVMDAKALNCAKRFGHSYWDPMNMIQHAPSEGIFAQETENPAEMSRLRGAMSLKRKRSGPEDPSNQLTNDERAVFNLIRSKGDMGIWKGDMKRELRSINARVVDNCIKSLQAKRVIKEVVNIQSKGKNRLMSMEFEPSKELTGGAWYNEGNLDMEFITYLKKLCLGGIRKLKVATADGIQIHDMIKKSGAFKVDVSIQQIQDILKNLVLENEIFEVKSTGSGEFAHMMVSSPQPLVFTTPNGRNFERPTHVPQSMIVLTMISSRWIMSISSSTRYLLVVRYAVERLPPIS</sequence>
<dbReference type="PANTHER" id="PTHR12780">
    <property type="entry name" value="RNA POLYMERASE III DNA DIRECTED , 39KD SUBUNIT-RELATED"/>
    <property type="match status" value="1"/>
</dbReference>
<dbReference type="Pfam" id="PF05158">
    <property type="entry name" value="RNA_pol_Rpc34"/>
    <property type="match status" value="1"/>
</dbReference>
<protein>
    <recommendedName>
        <fullName evidence="8">DNA-directed RNA polymerase III subunit RPC6</fullName>
    </recommendedName>
</protein>
<keyword evidence="5" id="KW-0539">Nucleus</keyword>
<evidence type="ECO:0000313" key="7">
    <source>
        <dbReference type="Proteomes" id="UP001279734"/>
    </source>
</evidence>
<dbReference type="GO" id="GO:0006383">
    <property type="term" value="P:transcription by RNA polymerase III"/>
    <property type="evidence" value="ECO:0007669"/>
    <property type="project" value="InterPro"/>
</dbReference>
<evidence type="ECO:0000256" key="3">
    <source>
        <dbReference type="ARBA" id="ARBA00022478"/>
    </source>
</evidence>
<evidence type="ECO:0000256" key="5">
    <source>
        <dbReference type="ARBA" id="ARBA00023242"/>
    </source>
</evidence>
<dbReference type="Gene3D" id="1.10.10.10">
    <property type="entry name" value="Winged helix-like DNA-binding domain superfamily/Winged helix DNA-binding domain"/>
    <property type="match status" value="1"/>
</dbReference>
<keyword evidence="3" id="KW-0240">DNA-directed RNA polymerase</keyword>
<dbReference type="EMBL" id="BSYO01000033">
    <property type="protein sequence ID" value="GMH27597.1"/>
    <property type="molecule type" value="Genomic_DNA"/>
</dbReference>
<evidence type="ECO:0000313" key="6">
    <source>
        <dbReference type="EMBL" id="GMH27597.1"/>
    </source>
</evidence>
<keyword evidence="4" id="KW-0804">Transcription</keyword>
<name>A0AAD3Y306_NEPGR</name>
<dbReference type="Proteomes" id="UP001279734">
    <property type="component" value="Unassembled WGS sequence"/>
</dbReference>
<dbReference type="InterPro" id="IPR036388">
    <property type="entry name" value="WH-like_DNA-bd_sf"/>
</dbReference>
<dbReference type="InterPro" id="IPR036390">
    <property type="entry name" value="WH_DNA-bd_sf"/>
</dbReference>